<gene>
    <name evidence="1" type="ORF">CJ199_15430</name>
</gene>
<feature type="non-terminal residue" evidence="1">
    <location>
        <position position="114"/>
    </location>
</feature>
<evidence type="ECO:0000313" key="2">
    <source>
        <dbReference type="Proteomes" id="UP000235598"/>
    </source>
</evidence>
<dbReference type="Gene3D" id="1.20.140.10">
    <property type="entry name" value="Butyryl-CoA Dehydrogenase, subunit A, domain 3"/>
    <property type="match status" value="1"/>
</dbReference>
<reference evidence="1 2" key="1">
    <citation type="submission" date="2017-09" db="EMBL/GenBank/DDBJ databases">
        <title>Bacterial strain isolated from the female urinary microbiota.</title>
        <authorList>
            <person name="Thomas-White K."/>
            <person name="Kumar N."/>
            <person name="Forster S."/>
            <person name="Putonti C."/>
            <person name="Lawley T."/>
            <person name="Wolfe A.J."/>
        </authorList>
    </citation>
    <scope>NUCLEOTIDE SEQUENCE [LARGE SCALE GENOMIC DNA]</scope>
    <source>
        <strain evidence="1 2">UMB1301</strain>
    </source>
</reference>
<dbReference type="SUPFAM" id="SSF47203">
    <property type="entry name" value="Acyl-CoA dehydrogenase C-terminal domain-like"/>
    <property type="match status" value="1"/>
</dbReference>
<proteinExistence type="predicted"/>
<accession>A0A2N6VID8</accession>
<organism evidence="1 2">
    <name type="scientific">Brevibacterium paucivorans</name>
    <dbReference type="NCBI Taxonomy" id="170994"/>
    <lineage>
        <taxon>Bacteria</taxon>
        <taxon>Bacillati</taxon>
        <taxon>Actinomycetota</taxon>
        <taxon>Actinomycetes</taxon>
        <taxon>Micrococcales</taxon>
        <taxon>Brevibacteriaceae</taxon>
        <taxon>Brevibacterium</taxon>
    </lineage>
</organism>
<dbReference type="Proteomes" id="UP000235598">
    <property type="component" value="Unassembled WGS sequence"/>
</dbReference>
<feature type="non-terminal residue" evidence="1">
    <location>
        <position position="1"/>
    </location>
</feature>
<dbReference type="AlphaFoldDB" id="A0A2N6VID8"/>
<protein>
    <submittedName>
        <fullName evidence="1">Acyl-CoA dehydrogenase</fullName>
    </submittedName>
</protein>
<dbReference type="GO" id="GO:0016627">
    <property type="term" value="F:oxidoreductase activity, acting on the CH-CH group of donors"/>
    <property type="evidence" value="ECO:0007669"/>
    <property type="project" value="InterPro"/>
</dbReference>
<evidence type="ECO:0000313" key="1">
    <source>
        <dbReference type="EMBL" id="PMC99052.1"/>
    </source>
</evidence>
<dbReference type="EMBL" id="PNHK01000632">
    <property type="protein sequence ID" value="PMC99052.1"/>
    <property type="molecule type" value="Genomic_DNA"/>
</dbReference>
<sequence>IANVSSTIGDLFTPAMNEKRIRSGRLQEALLASRAEVTLTELAANLRPANKMSSTDAAELFNDHQNDLIETARAFIELHKWRALNDLMHSVDPKDNPAEAKFLRRIRDLYGLEL</sequence>
<dbReference type="InterPro" id="IPR036250">
    <property type="entry name" value="AcylCo_DH-like_C"/>
</dbReference>
<name>A0A2N6VID8_9MICO</name>
<comment type="caution">
    <text evidence="1">The sequence shown here is derived from an EMBL/GenBank/DDBJ whole genome shotgun (WGS) entry which is preliminary data.</text>
</comment>